<feature type="transmembrane region" description="Helical" evidence="5">
    <location>
        <begin position="71"/>
        <end position="91"/>
    </location>
</feature>
<comment type="caution">
    <text evidence="6">The sequence shown here is derived from an EMBL/GenBank/DDBJ whole genome shotgun (WGS) entry which is preliminary data.</text>
</comment>
<dbReference type="InterPro" id="IPR023352">
    <property type="entry name" value="MAPEG-like_dom_sf"/>
</dbReference>
<dbReference type="GO" id="GO:0016020">
    <property type="term" value="C:membrane"/>
    <property type="evidence" value="ECO:0007669"/>
    <property type="project" value="UniProtKB-SubCell"/>
</dbReference>
<dbReference type="OrthoDB" id="513661at2"/>
<name>A0A0A1ZRA5_PROMR</name>
<dbReference type="EMBL" id="JNAJ01000016">
    <property type="protein sequence ID" value="KGF90718.1"/>
    <property type="molecule type" value="Genomic_DNA"/>
</dbReference>
<feature type="transmembrane region" description="Helical" evidence="5">
    <location>
        <begin position="97"/>
        <end position="126"/>
    </location>
</feature>
<dbReference type="SUPFAM" id="SSF161084">
    <property type="entry name" value="MAPEG domain-like"/>
    <property type="match status" value="1"/>
</dbReference>
<protein>
    <submittedName>
        <fullName evidence="6">Putative Membrane protein</fullName>
    </submittedName>
</protein>
<feature type="transmembrane region" description="Helical" evidence="5">
    <location>
        <begin position="6"/>
        <end position="25"/>
    </location>
</feature>
<evidence type="ECO:0000256" key="3">
    <source>
        <dbReference type="ARBA" id="ARBA00022989"/>
    </source>
</evidence>
<evidence type="ECO:0000313" key="7">
    <source>
        <dbReference type="Proteomes" id="UP000030491"/>
    </source>
</evidence>
<evidence type="ECO:0000256" key="2">
    <source>
        <dbReference type="ARBA" id="ARBA00022692"/>
    </source>
</evidence>
<dbReference type="PANTHER" id="PTHR35371:SF1">
    <property type="entry name" value="BLR7753 PROTEIN"/>
    <property type="match status" value="1"/>
</dbReference>
<gene>
    <name evidence="6" type="ORF">EU93_1316</name>
</gene>
<dbReference type="InterPro" id="IPR001129">
    <property type="entry name" value="Membr-assoc_MAPEG"/>
</dbReference>
<keyword evidence="2 5" id="KW-0812">Transmembrane</keyword>
<organism evidence="6 7">
    <name type="scientific">Prochlorococcus marinus str. MIT 9116</name>
    <dbReference type="NCBI Taxonomy" id="167544"/>
    <lineage>
        <taxon>Bacteria</taxon>
        <taxon>Bacillati</taxon>
        <taxon>Cyanobacteriota</taxon>
        <taxon>Cyanophyceae</taxon>
        <taxon>Synechococcales</taxon>
        <taxon>Prochlorococcaceae</taxon>
        <taxon>Prochlorococcus</taxon>
    </lineage>
</organism>
<sequence length="134" mass="14732">MQVAFAWSLCLSIGVVLISIIPLTIGRVKAGYSVKNMSAPRALFDELPAFGKRAVWCHQNCLESIALHAPACLLCLITLTDANIAIIAAWIHPLLRFLYIGAYLFNIPTARGLMWATGIFTTLLLYKEGLTQLI</sequence>
<reference evidence="7" key="1">
    <citation type="journal article" date="2014" name="Sci. Data">
        <title>Genomes of diverse isolates of the marine cyanobacterium Prochlorococcus.</title>
        <authorList>
            <person name="Biller S."/>
            <person name="Berube P."/>
            <person name="Thompson J."/>
            <person name="Kelly L."/>
            <person name="Roggensack S."/>
            <person name="Awad L."/>
            <person name="Roache-Johnson K."/>
            <person name="Ding H."/>
            <person name="Giovannoni S.J."/>
            <person name="Moore L.R."/>
            <person name="Chisholm S.W."/>
        </authorList>
    </citation>
    <scope>NUCLEOTIDE SEQUENCE [LARGE SCALE GENOMIC DNA]</scope>
</reference>
<dbReference type="Proteomes" id="UP000030491">
    <property type="component" value="Unassembled WGS sequence"/>
</dbReference>
<dbReference type="Gene3D" id="1.20.120.550">
    <property type="entry name" value="Membrane associated eicosanoid/glutathione metabolism-like domain"/>
    <property type="match status" value="1"/>
</dbReference>
<proteinExistence type="predicted"/>
<dbReference type="Pfam" id="PF01124">
    <property type="entry name" value="MAPEG"/>
    <property type="match status" value="1"/>
</dbReference>
<comment type="subcellular location">
    <subcellularLocation>
        <location evidence="1">Membrane</location>
    </subcellularLocation>
</comment>
<dbReference type="PANTHER" id="PTHR35371">
    <property type="entry name" value="INNER MEMBRANE PROTEIN"/>
    <property type="match status" value="1"/>
</dbReference>
<evidence type="ECO:0000256" key="4">
    <source>
        <dbReference type="ARBA" id="ARBA00023136"/>
    </source>
</evidence>
<accession>A0A0A1ZRA5</accession>
<keyword evidence="3 5" id="KW-1133">Transmembrane helix</keyword>
<evidence type="ECO:0000256" key="1">
    <source>
        <dbReference type="ARBA" id="ARBA00004370"/>
    </source>
</evidence>
<keyword evidence="4 5" id="KW-0472">Membrane</keyword>
<dbReference type="RefSeq" id="WP_032514135.1">
    <property type="nucleotide sequence ID" value="NZ_JNAJ01000016.1"/>
</dbReference>
<evidence type="ECO:0000313" key="6">
    <source>
        <dbReference type="EMBL" id="KGF90718.1"/>
    </source>
</evidence>
<evidence type="ECO:0000256" key="5">
    <source>
        <dbReference type="SAM" id="Phobius"/>
    </source>
</evidence>
<dbReference type="AlphaFoldDB" id="A0A0A1ZRA5"/>